<dbReference type="InterPro" id="IPR029060">
    <property type="entry name" value="PIN-like_dom_sf"/>
</dbReference>
<feature type="domain" description="XPG-I" evidence="19">
    <location>
        <begin position="152"/>
        <end position="220"/>
    </location>
</feature>
<dbReference type="CDD" id="cd09908">
    <property type="entry name" value="H3TH_EXO1"/>
    <property type="match status" value="1"/>
</dbReference>
<organism evidence="21 22">
    <name type="scientific">Diatraea saccharalis</name>
    <name type="common">sugarcane borer</name>
    <dbReference type="NCBI Taxonomy" id="40085"/>
    <lineage>
        <taxon>Eukaryota</taxon>
        <taxon>Metazoa</taxon>
        <taxon>Ecdysozoa</taxon>
        <taxon>Arthropoda</taxon>
        <taxon>Hexapoda</taxon>
        <taxon>Insecta</taxon>
        <taxon>Pterygota</taxon>
        <taxon>Neoptera</taxon>
        <taxon>Endopterygota</taxon>
        <taxon>Lepidoptera</taxon>
        <taxon>Glossata</taxon>
        <taxon>Ditrysia</taxon>
        <taxon>Pyraloidea</taxon>
        <taxon>Crambidae</taxon>
        <taxon>Crambinae</taxon>
        <taxon>Diatraea</taxon>
    </lineage>
</organism>
<keyword evidence="15 17" id="KW-0234">DNA repair</keyword>
<dbReference type="InterPro" id="IPR044752">
    <property type="entry name" value="PIN-like_EXO1"/>
</dbReference>
<gene>
    <name evidence="21" type="ORF">DIATSA_LOCUS11122</name>
</gene>
<keyword evidence="5 17" id="KW-0540">Nuclease</keyword>
<evidence type="ECO:0000256" key="12">
    <source>
        <dbReference type="ARBA" id="ARBA00022842"/>
    </source>
</evidence>
<dbReference type="InterPro" id="IPR019974">
    <property type="entry name" value="XPG_CS"/>
</dbReference>
<dbReference type="SMART" id="SM00484">
    <property type="entry name" value="XPGI"/>
    <property type="match status" value="1"/>
</dbReference>
<keyword evidence="12 17" id="KW-0460">Magnesium</keyword>
<reference evidence="21" key="1">
    <citation type="submission" date="2021-12" db="EMBL/GenBank/DDBJ databases">
        <authorList>
            <person name="King R."/>
        </authorList>
    </citation>
    <scope>NUCLEOTIDE SEQUENCE</scope>
</reference>
<dbReference type="SUPFAM" id="SSF47807">
    <property type="entry name" value="5' to 3' exonuclease, C-terminal subdomain"/>
    <property type="match status" value="1"/>
</dbReference>
<sequence>MFRNFIDTFFYEVIMGITGLIPFLEKASRRANVGEFSGCTVAIDSYCWLHKGAFACADKLVRGEQTDVHIKYCLKYVAMLLSKNIKPILVFDGRHLPAKALTESKRRESRDISKKRAAELLSLGKIDEARSYMRRSVDITHAMALALIKECRNRNVDCIVAPYEADAQLAYLNMNNIAHVVITEDSDLILFGCTKVLFKMDLDGTGTLVETAKLPLVMKCPIEYYKFDKFRRMCIMSGCDYLQSLPGIGLAKARQFVNASQDSNFANALKKLPSFFNRSSLIVTDEYRENFLKAEATFKHQYVYDPLERKMVRLTEPDDEDVEQALCVNAGELLSDDVAFQLALGNLDPFSLRKMDDWHPDTSVTDFKMKTTGWKDKGVAPHPSIWRGNYTRYLTDPMPWAKKEVKLESIIAAPTTRARRKVINLVQKYVPETQDESLTIESLSSMYCVEPAMKKQKMSCDTSLSETYSETTQDTHNMAVDEDEIVQELSTIQPNKSPILENKERSYKKCLNNLTVLKSLSRFPRTVLGDNVVESKFFNATDERSDEMDVSRTSVIIEESPEKCSRNPFKVKSPDACQPLEINTQCCEIPNSQSSINSEKENSPMNSPVEREQSPILEPSPRSKNPFKLRSDEMLVDKYSEDSVIDNTYPLEGLVTPMDSQVSYGESPPKEKYSSGSQSQSILSDLKQSSNINGVKRSNYKQLALKKSVSLPSNQPTLLSKFGFQKK</sequence>
<evidence type="ECO:0000256" key="4">
    <source>
        <dbReference type="ARBA" id="ARBA00022553"/>
    </source>
</evidence>
<evidence type="ECO:0000256" key="16">
    <source>
        <dbReference type="ARBA" id="ARBA00023242"/>
    </source>
</evidence>
<dbReference type="GO" id="GO:0006310">
    <property type="term" value="P:DNA recombination"/>
    <property type="evidence" value="ECO:0007669"/>
    <property type="project" value="TreeGrafter"/>
</dbReference>
<evidence type="ECO:0000256" key="13">
    <source>
        <dbReference type="ARBA" id="ARBA00022881"/>
    </source>
</evidence>
<dbReference type="GO" id="GO:0006298">
    <property type="term" value="P:mismatch repair"/>
    <property type="evidence" value="ECO:0007669"/>
    <property type="project" value="TreeGrafter"/>
</dbReference>
<dbReference type="FunFam" id="1.10.150.20:FF:000011">
    <property type="entry name" value="exonuclease 1"/>
    <property type="match status" value="1"/>
</dbReference>
<evidence type="ECO:0000256" key="10">
    <source>
        <dbReference type="ARBA" id="ARBA00022801"/>
    </source>
</evidence>
<comment type="similarity">
    <text evidence="2 17">Belongs to the XPG/RAD2 endonuclease family. EXO1 subfamily.</text>
</comment>
<feature type="compositionally biased region" description="Low complexity" evidence="18">
    <location>
        <begin position="674"/>
        <end position="684"/>
    </location>
</feature>
<dbReference type="InterPro" id="IPR037315">
    <property type="entry name" value="EXO1_H3TH"/>
</dbReference>
<protein>
    <recommendedName>
        <fullName evidence="3 17">Exonuclease 1</fullName>
        <ecNumber evidence="17">3.1.-.-</ecNumber>
    </recommendedName>
</protein>
<evidence type="ECO:0000256" key="15">
    <source>
        <dbReference type="ARBA" id="ARBA00023204"/>
    </source>
</evidence>
<keyword evidence="4" id="KW-0597">Phosphoprotein</keyword>
<evidence type="ECO:0000256" key="5">
    <source>
        <dbReference type="ARBA" id="ARBA00022722"/>
    </source>
</evidence>
<evidence type="ECO:0000256" key="18">
    <source>
        <dbReference type="SAM" id="MobiDB-lite"/>
    </source>
</evidence>
<dbReference type="InterPro" id="IPR008918">
    <property type="entry name" value="HhH2"/>
</dbReference>
<dbReference type="SUPFAM" id="SSF88723">
    <property type="entry name" value="PIN domain-like"/>
    <property type="match status" value="1"/>
</dbReference>
<evidence type="ECO:0000256" key="6">
    <source>
        <dbReference type="ARBA" id="ARBA00022723"/>
    </source>
</evidence>
<evidence type="ECO:0000256" key="8">
    <source>
        <dbReference type="ARBA" id="ARBA00022763"/>
    </source>
</evidence>
<comment type="function">
    <text evidence="17">5'-&gt;3' double-stranded DNA exonuclease which may also possess a cryptic 3'-&gt;5' double-stranded DNA exonuclease activity. Functions in DNA mismatch repair.</text>
</comment>
<dbReference type="GO" id="GO:0005634">
    <property type="term" value="C:nucleus"/>
    <property type="evidence" value="ECO:0007669"/>
    <property type="project" value="UniProtKB-SubCell"/>
</dbReference>
<evidence type="ECO:0000256" key="9">
    <source>
        <dbReference type="ARBA" id="ARBA00022769"/>
    </source>
</evidence>
<keyword evidence="14 17" id="KW-0238">DNA-binding</keyword>
<dbReference type="PANTHER" id="PTHR11081">
    <property type="entry name" value="FLAP ENDONUCLEASE FAMILY MEMBER"/>
    <property type="match status" value="1"/>
</dbReference>
<dbReference type="Gene3D" id="1.10.150.20">
    <property type="entry name" value="5' to 3' exonuclease, C-terminal subdomain"/>
    <property type="match status" value="1"/>
</dbReference>
<evidence type="ECO:0000259" key="19">
    <source>
        <dbReference type="SMART" id="SM00484"/>
    </source>
</evidence>
<keyword evidence="16 17" id="KW-0539">Nucleus</keyword>
<accession>A0A9N9RC38</accession>
<dbReference type="PROSITE" id="PS00842">
    <property type="entry name" value="XPG_2"/>
    <property type="match status" value="1"/>
</dbReference>
<dbReference type="Proteomes" id="UP001153714">
    <property type="component" value="Chromosome 6"/>
</dbReference>
<keyword evidence="7" id="KW-0255">Endonuclease</keyword>
<evidence type="ECO:0000256" key="11">
    <source>
        <dbReference type="ARBA" id="ARBA00022839"/>
    </source>
</evidence>
<dbReference type="SMART" id="SM00279">
    <property type="entry name" value="HhH2"/>
    <property type="match status" value="1"/>
</dbReference>
<dbReference type="GO" id="GO:0035312">
    <property type="term" value="F:5'-3' DNA exonuclease activity"/>
    <property type="evidence" value="ECO:0007669"/>
    <property type="project" value="UniProtKB-UniRule"/>
</dbReference>
<dbReference type="PROSITE" id="PS00841">
    <property type="entry name" value="XPG_1"/>
    <property type="match status" value="1"/>
</dbReference>
<dbReference type="CDD" id="cd09857">
    <property type="entry name" value="PIN_EXO1"/>
    <property type="match status" value="1"/>
</dbReference>
<evidence type="ECO:0000256" key="14">
    <source>
        <dbReference type="ARBA" id="ARBA00023125"/>
    </source>
</evidence>
<dbReference type="InterPro" id="IPR036279">
    <property type="entry name" value="5-3_exonuclease_C_sf"/>
</dbReference>
<dbReference type="FunFam" id="3.40.50.1010:FF:000002">
    <property type="entry name" value="Exonuclease 1, putative"/>
    <property type="match status" value="1"/>
</dbReference>
<evidence type="ECO:0000256" key="7">
    <source>
        <dbReference type="ARBA" id="ARBA00022759"/>
    </source>
</evidence>
<evidence type="ECO:0000256" key="1">
    <source>
        <dbReference type="ARBA" id="ARBA00004123"/>
    </source>
</evidence>
<keyword evidence="6 17" id="KW-0479">Metal-binding</keyword>
<evidence type="ECO:0000259" key="20">
    <source>
        <dbReference type="SMART" id="SM00485"/>
    </source>
</evidence>
<evidence type="ECO:0000256" key="3">
    <source>
        <dbReference type="ARBA" id="ARBA00020324"/>
    </source>
</evidence>
<dbReference type="PRINTS" id="PR00853">
    <property type="entry name" value="XPGRADSUPER"/>
</dbReference>
<dbReference type="GO" id="GO:0017108">
    <property type="term" value="F:5'-flap endonuclease activity"/>
    <property type="evidence" value="ECO:0007669"/>
    <property type="project" value="TreeGrafter"/>
</dbReference>
<keyword evidence="8 17" id="KW-0227">DNA damage</keyword>
<dbReference type="SMART" id="SM00485">
    <property type="entry name" value="XPGN"/>
    <property type="match status" value="1"/>
</dbReference>
<dbReference type="GO" id="GO:0046872">
    <property type="term" value="F:metal ion binding"/>
    <property type="evidence" value="ECO:0007669"/>
    <property type="project" value="UniProtKB-UniRule"/>
</dbReference>
<evidence type="ECO:0000256" key="2">
    <source>
        <dbReference type="ARBA" id="ARBA00010563"/>
    </source>
</evidence>
<dbReference type="InterPro" id="IPR006084">
    <property type="entry name" value="XPG/Rad2"/>
</dbReference>
<feature type="region of interest" description="Disordered" evidence="18">
    <location>
        <begin position="656"/>
        <end position="694"/>
    </location>
</feature>
<feature type="domain" description="XPG N-terminal" evidence="20">
    <location>
        <begin position="15"/>
        <end position="113"/>
    </location>
</feature>
<dbReference type="InterPro" id="IPR006086">
    <property type="entry name" value="XPG-I_dom"/>
</dbReference>
<dbReference type="OrthoDB" id="26491at2759"/>
<keyword evidence="9 17" id="KW-0228">DNA excision</keyword>
<dbReference type="EMBL" id="OU893337">
    <property type="protein sequence ID" value="CAG9793707.1"/>
    <property type="molecule type" value="Genomic_DNA"/>
</dbReference>
<dbReference type="Pfam" id="PF00752">
    <property type="entry name" value="XPG_N"/>
    <property type="match status" value="1"/>
</dbReference>
<dbReference type="InterPro" id="IPR006085">
    <property type="entry name" value="XPG_DNA_repair_N"/>
</dbReference>
<keyword evidence="10 17" id="KW-0378">Hydrolase</keyword>
<keyword evidence="11 17" id="KW-0269">Exonuclease</keyword>
<dbReference type="EC" id="3.1.-.-" evidence="17"/>
<comment type="cofactor">
    <cofactor evidence="17">
        <name>Mg(2+)</name>
        <dbReference type="ChEBI" id="CHEBI:18420"/>
    </cofactor>
    <text evidence="17">Binds 2 magnesium ions per subunit. They probably participate in the reaction catalyzed by the enzyme. May bind an additional third magnesium ion after substrate binding.</text>
</comment>
<name>A0A9N9RC38_9NEOP</name>
<dbReference type="GO" id="GO:0003677">
    <property type="term" value="F:DNA binding"/>
    <property type="evidence" value="ECO:0007669"/>
    <property type="project" value="UniProtKB-UniRule"/>
</dbReference>
<dbReference type="AlphaFoldDB" id="A0A9N9RC38"/>
<keyword evidence="22" id="KW-1185">Reference proteome</keyword>
<reference evidence="21" key="2">
    <citation type="submission" date="2022-10" db="EMBL/GenBank/DDBJ databases">
        <authorList>
            <consortium name="ENA_rothamsted_submissions"/>
            <consortium name="culmorum"/>
            <person name="King R."/>
        </authorList>
    </citation>
    <scope>NUCLEOTIDE SEQUENCE</scope>
</reference>
<evidence type="ECO:0000256" key="17">
    <source>
        <dbReference type="RuleBase" id="RU910737"/>
    </source>
</evidence>
<feature type="region of interest" description="Disordered" evidence="18">
    <location>
        <begin position="591"/>
        <end position="628"/>
    </location>
</feature>
<evidence type="ECO:0000313" key="21">
    <source>
        <dbReference type="EMBL" id="CAG9793707.1"/>
    </source>
</evidence>
<dbReference type="PANTHER" id="PTHR11081:SF8">
    <property type="entry name" value="EXONUCLEASE 1"/>
    <property type="match status" value="1"/>
</dbReference>
<keyword evidence="13 17" id="KW-0267">Excision nuclease</keyword>
<evidence type="ECO:0000313" key="22">
    <source>
        <dbReference type="Proteomes" id="UP001153714"/>
    </source>
</evidence>
<proteinExistence type="inferred from homology"/>
<dbReference type="Gene3D" id="3.40.50.1010">
    <property type="entry name" value="5'-nuclease"/>
    <property type="match status" value="1"/>
</dbReference>
<dbReference type="Pfam" id="PF00867">
    <property type="entry name" value="XPG_I"/>
    <property type="match status" value="1"/>
</dbReference>
<comment type="subcellular location">
    <subcellularLocation>
        <location evidence="1 17">Nucleus</location>
    </subcellularLocation>
</comment>